<dbReference type="AlphaFoldDB" id="A0A4Q8QFK2"/>
<evidence type="ECO:0000313" key="1">
    <source>
        <dbReference type="EMBL" id="TAI49275.1"/>
    </source>
</evidence>
<sequence length="223" mass="25481">MKKAKYTLLPRFISLILLLVICYQDISAQGSQSRTLAETFFGHEALFFQLVVKKAFSPTGKLNFFTVATYTADYENDVSKNNIVIPVQLSYDLGKGFGIMGGTDIGSISGFSAIVGPQFNYSSKKFLAITVASFFLNSDNDFKLFGLYEYKPTFNENWGLYTRIQFVLNQSWRLGINNQQYLYLRLGLKNNQFVYGLATNLERSGPLKERNENYGLFVRWEFD</sequence>
<accession>A0A4Q8QFK2</accession>
<proteinExistence type="predicted"/>
<evidence type="ECO:0000313" key="2">
    <source>
        <dbReference type="Proteomes" id="UP000291981"/>
    </source>
</evidence>
<dbReference type="EMBL" id="SGIU01000001">
    <property type="protein sequence ID" value="TAI49275.1"/>
    <property type="molecule type" value="Genomic_DNA"/>
</dbReference>
<reference evidence="1 2" key="1">
    <citation type="submission" date="2019-02" db="EMBL/GenBank/DDBJ databases">
        <title>Draft genome sequence of Muricauda sp. 176CP4-71.</title>
        <authorList>
            <person name="Park J.-S."/>
        </authorList>
    </citation>
    <scope>NUCLEOTIDE SEQUENCE [LARGE SCALE GENOMIC DNA]</scope>
    <source>
        <strain evidence="1 2">176CP4-71</strain>
    </source>
</reference>
<name>A0A4Q8QFK2_9FLAO</name>
<organism evidence="1 2">
    <name type="scientific">Flagellimonas allohymeniacidonis</name>
    <dbReference type="NCBI Taxonomy" id="2517819"/>
    <lineage>
        <taxon>Bacteria</taxon>
        <taxon>Pseudomonadati</taxon>
        <taxon>Bacteroidota</taxon>
        <taxon>Flavobacteriia</taxon>
        <taxon>Flavobacteriales</taxon>
        <taxon>Flavobacteriaceae</taxon>
        <taxon>Flagellimonas</taxon>
    </lineage>
</organism>
<gene>
    <name evidence="1" type="ORF">EW142_05625</name>
</gene>
<keyword evidence="2" id="KW-1185">Reference proteome</keyword>
<dbReference type="RefSeq" id="WP_130610852.1">
    <property type="nucleotide sequence ID" value="NZ_SGIU01000001.1"/>
</dbReference>
<dbReference type="OrthoDB" id="675324at2"/>
<comment type="caution">
    <text evidence="1">The sequence shown here is derived from an EMBL/GenBank/DDBJ whole genome shotgun (WGS) entry which is preliminary data.</text>
</comment>
<protein>
    <submittedName>
        <fullName evidence="1">Uncharacterized protein</fullName>
    </submittedName>
</protein>
<dbReference type="Proteomes" id="UP000291981">
    <property type="component" value="Unassembled WGS sequence"/>
</dbReference>